<evidence type="ECO:0000259" key="5">
    <source>
        <dbReference type="Pfam" id="PF08352"/>
    </source>
</evidence>
<evidence type="ECO:0000313" key="6">
    <source>
        <dbReference type="EMBL" id="PVG80766.1"/>
    </source>
</evidence>
<dbReference type="GO" id="GO:0015833">
    <property type="term" value="P:peptide transport"/>
    <property type="evidence" value="ECO:0007669"/>
    <property type="project" value="InterPro"/>
</dbReference>
<dbReference type="NCBIfam" id="TIGR01727">
    <property type="entry name" value="oligo_HPY"/>
    <property type="match status" value="1"/>
</dbReference>
<gene>
    <name evidence="6" type="ORF">DDE18_21175</name>
</gene>
<keyword evidence="3" id="KW-0067">ATP-binding</keyword>
<dbReference type="Proteomes" id="UP000246018">
    <property type="component" value="Unassembled WGS sequence"/>
</dbReference>
<protein>
    <recommendedName>
        <fullName evidence="5">Oligopeptide/dipeptide ABC transporter C-terminal domain-containing protein</fullName>
    </recommendedName>
</protein>
<keyword evidence="7" id="KW-1185">Reference proteome</keyword>
<dbReference type="AlphaFoldDB" id="A0A2T8F4X2"/>
<dbReference type="Pfam" id="PF08352">
    <property type="entry name" value="oligo_HPY"/>
    <property type="match status" value="1"/>
</dbReference>
<evidence type="ECO:0000256" key="4">
    <source>
        <dbReference type="SAM" id="MobiDB-lite"/>
    </source>
</evidence>
<evidence type="ECO:0000256" key="1">
    <source>
        <dbReference type="ARBA" id="ARBA00022448"/>
    </source>
</evidence>
<reference evidence="6 7" key="1">
    <citation type="submission" date="2018-04" db="EMBL/GenBank/DDBJ databases">
        <title>Genome of Nocardioides gansuensis WSJ-1.</title>
        <authorList>
            <person name="Wu S."/>
            <person name="Wang G."/>
        </authorList>
    </citation>
    <scope>NUCLEOTIDE SEQUENCE [LARGE SCALE GENOMIC DNA]</scope>
    <source>
        <strain evidence="6 7">WSJ-1</strain>
    </source>
</reference>
<dbReference type="InterPro" id="IPR013563">
    <property type="entry name" value="Oligopep_ABC_C"/>
</dbReference>
<feature type="domain" description="Oligopeptide/dipeptide ABC transporter C-terminal" evidence="5">
    <location>
        <begin position="41"/>
        <end position="94"/>
    </location>
</feature>
<evidence type="ECO:0000256" key="2">
    <source>
        <dbReference type="ARBA" id="ARBA00022741"/>
    </source>
</evidence>
<dbReference type="EMBL" id="QDGZ01000013">
    <property type="protein sequence ID" value="PVG80766.1"/>
    <property type="molecule type" value="Genomic_DNA"/>
</dbReference>
<organism evidence="6 7">
    <name type="scientific">Nocardioides gansuensis</name>
    <dbReference type="NCBI Taxonomy" id="2138300"/>
    <lineage>
        <taxon>Bacteria</taxon>
        <taxon>Bacillati</taxon>
        <taxon>Actinomycetota</taxon>
        <taxon>Actinomycetes</taxon>
        <taxon>Propionibacteriales</taxon>
        <taxon>Nocardioidaceae</taxon>
        <taxon>Nocardioides</taxon>
    </lineage>
</organism>
<accession>A0A2T8F4X2</accession>
<dbReference type="GO" id="GO:0005524">
    <property type="term" value="F:ATP binding"/>
    <property type="evidence" value="ECO:0007669"/>
    <property type="project" value="UniProtKB-KW"/>
</dbReference>
<comment type="caution">
    <text evidence="6">The sequence shown here is derived from an EMBL/GenBank/DDBJ whole genome shotgun (WGS) entry which is preliminary data.</text>
</comment>
<keyword evidence="1" id="KW-0813">Transport</keyword>
<proteinExistence type="predicted"/>
<evidence type="ECO:0000313" key="7">
    <source>
        <dbReference type="Proteomes" id="UP000246018"/>
    </source>
</evidence>
<sequence length="100" mass="10616">MLHAAPGRPETAYLGNNPTPDKRAAVTDQLALDRPLCSTRPEYMYTRAQLAAAPAELVIGCLHVDGLTGEMPSAINAPSGCRFHTRCPVATSACVDRTPP</sequence>
<dbReference type="OrthoDB" id="5198460at2"/>
<feature type="region of interest" description="Disordered" evidence="4">
    <location>
        <begin position="1"/>
        <end position="22"/>
    </location>
</feature>
<name>A0A2T8F4X2_9ACTN</name>
<evidence type="ECO:0000256" key="3">
    <source>
        <dbReference type="ARBA" id="ARBA00022840"/>
    </source>
</evidence>
<keyword evidence="2" id="KW-0547">Nucleotide-binding</keyword>
<dbReference type="RefSeq" id="WP_116574367.1">
    <property type="nucleotide sequence ID" value="NZ_QDGZ01000013.1"/>
</dbReference>